<protein>
    <submittedName>
        <fullName evidence="2">Uncharacterized protein</fullName>
    </submittedName>
</protein>
<keyword evidence="1" id="KW-0812">Transmembrane</keyword>
<accession>A0A0L0CYW4</accession>
<feature type="transmembrane region" description="Helical" evidence="1">
    <location>
        <begin position="166"/>
        <end position="185"/>
    </location>
</feature>
<sequence length="194" mass="22958">MDKHNCYVFISRKIKFFIQILFVSTIFISSNTLYKSLSPNTYANIYITQNRILTESYTNNNKSLKTSHIKKNTKRNEIKYDKDINNLNTDSQSHNNISTENNNLESLLGEYHEEMKEINKRNEKPFFKRALYLMDCFDNIYIDKLIDQNVHNKSSPIAQHVTENSVFLSHACSIFTAIPIITYIVKRFDYLERY</sequence>
<dbReference type="OrthoDB" id="374200at2759"/>
<evidence type="ECO:0000313" key="3">
    <source>
        <dbReference type="Proteomes" id="UP000054566"/>
    </source>
</evidence>
<evidence type="ECO:0000256" key="1">
    <source>
        <dbReference type="SAM" id="Phobius"/>
    </source>
</evidence>
<dbReference type="AlphaFoldDB" id="A0A0L0CYW4"/>
<dbReference type="Proteomes" id="UP000054566">
    <property type="component" value="Unassembled WGS sequence"/>
</dbReference>
<dbReference type="EMBL" id="GG664614">
    <property type="protein sequence ID" value="KNC37640.1"/>
    <property type="molecule type" value="Genomic_DNA"/>
</dbReference>
<feature type="transmembrane region" description="Helical" evidence="1">
    <location>
        <begin position="16"/>
        <end position="34"/>
    </location>
</feature>
<dbReference type="NCBIfam" id="TIGR01519">
    <property type="entry name" value="plasmod_dom_1"/>
    <property type="match status" value="1"/>
</dbReference>
<dbReference type="Pfam" id="PF09715">
    <property type="entry name" value="Plasmod_dom_1"/>
    <property type="match status" value="1"/>
</dbReference>
<organism evidence="2 3">
    <name type="scientific">Plasmodium falciparum RAJ116</name>
    <dbReference type="NCBI Taxonomy" id="580058"/>
    <lineage>
        <taxon>Eukaryota</taxon>
        <taxon>Sar</taxon>
        <taxon>Alveolata</taxon>
        <taxon>Apicomplexa</taxon>
        <taxon>Aconoidasida</taxon>
        <taxon>Haemosporida</taxon>
        <taxon>Plasmodiidae</taxon>
        <taxon>Plasmodium</taxon>
        <taxon>Plasmodium (Laverania)</taxon>
    </lineage>
</organism>
<evidence type="ECO:0000313" key="2">
    <source>
        <dbReference type="EMBL" id="KNC37640.1"/>
    </source>
</evidence>
<keyword evidence="1" id="KW-1133">Transmembrane helix</keyword>
<keyword evidence="1" id="KW-0472">Membrane</keyword>
<gene>
    <name evidence="2" type="ORF">PFLG_02760</name>
</gene>
<reference evidence="3" key="2">
    <citation type="submission" date="2015-07" db="EMBL/GenBank/DDBJ databases">
        <title>The genome sequence of Plasmodium falciparum RAJ116.</title>
        <authorList>
            <consortium name="The Broad Institute Genome Sequencing Platform"/>
            <person name="Volkman S.K."/>
            <person name="Neafsey D.E."/>
            <person name="Dash A.P."/>
            <person name="Chitnis C.E."/>
            <person name="Hartl D.L."/>
            <person name="Young S.K."/>
            <person name="Kodira C.D."/>
            <person name="Zeng Q."/>
            <person name="Koehrsen M."/>
            <person name="Godfrey P."/>
            <person name="Alvarado L."/>
            <person name="Berlin A."/>
            <person name="Borenstein D."/>
            <person name="Chen Z."/>
            <person name="Engels R."/>
            <person name="Freedman E."/>
            <person name="Gellesch M."/>
            <person name="Goldberg J."/>
            <person name="Griggs A."/>
            <person name="Gujja S."/>
            <person name="Heiman D."/>
            <person name="Hepburn T."/>
            <person name="Howarth C."/>
            <person name="Jen D."/>
            <person name="Larson L."/>
            <person name="Lewis B."/>
            <person name="Mehta T."/>
            <person name="Park D."/>
            <person name="Pearson M."/>
            <person name="Roberts A."/>
            <person name="Saif S."/>
            <person name="Shea T."/>
            <person name="Shenoy N."/>
            <person name="Sisk P."/>
            <person name="Stolte C."/>
            <person name="Sykes S."/>
            <person name="Walk T."/>
            <person name="White J."/>
            <person name="Yandava C."/>
            <person name="Wirth D.F."/>
            <person name="Nusbaum C."/>
            <person name="Birren B."/>
        </authorList>
    </citation>
    <scope>NUCLEOTIDE SEQUENCE [LARGE SCALE GENOMIC DNA]</scope>
    <source>
        <strain evidence="3">RAJ116</strain>
    </source>
</reference>
<dbReference type="InterPro" id="IPR006410">
    <property type="entry name" value="CHP01519_PLAF7"/>
</dbReference>
<name>A0A0L0CYW4_PLAFA</name>
<proteinExistence type="predicted"/>
<reference evidence="3" key="1">
    <citation type="submission" date="2015-07" db="EMBL/GenBank/DDBJ databases">
        <title>Annotation of Plasmodium falciparum RAJ116.</title>
        <authorList>
            <consortium name="The Broad Institute Genome Sequencing Platform"/>
            <person name="Volkman S.K."/>
            <person name="Neafsey D.E."/>
            <person name="Dash A.P."/>
            <person name="Chitnis C.E."/>
            <person name="Hartl D.L."/>
            <person name="Young S.K."/>
            <person name="Zeng Q."/>
            <person name="Koehrsen M."/>
            <person name="Alvarado L."/>
            <person name="Berlin A."/>
            <person name="Borenstein D."/>
            <person name="Chapman S.B."/>
            <person name="Chen Z."/>
            <person name="Engels R."/>
            <person name="Freedman E."/>
            <person name="Gellesch M."/>
            <person name="Goldberg J."/>
            <person name="Griggs A."/>
            <person name="Gujja S."/>
            <person name="Heilman E.R."/>
            <person name="Heiman D.I."/>
            <person name="Howarth C."/>
            <person name="Jen D."/>
            <person name="Larson L."/>
            <person name="Mehta T."/>
            <person name="Neiman D."/>
            <person name="Park D."/>
            <person name="Pearson M."/>
            <person name="Roberts A."/>
            <person name="Saif S."/>
            <person name="Shea T."/>
            <person name="Shenoy N."/>
            <person name="Sisk P."/>
            <person name="Stolte C."/>
            <person name="Sykes S."/>
            <person name="Walk T."/>
            <person name="White J."/>
            <person name="Yandava C."/>
            <person name="Haas B."/>
            <person name="Henn M.R."/>
            <person name="Nusbaum C."/>
            <person name="Birren B."/>
        </authorList>
    </citation>
    <scope>NUCLEOTIDE SEQUENCE [LARGE SCALE GENOMIC DNA]</scope>
    <source>
        <strain evidence="3">RAJ116</strain>
    </source>
</reference>